<feature type="domain" description="Capsule synthesis protein CapA" evidence="3">
    <location>
        <begin position="11"/>
        <end position="212"/>
    </location>
</feature>
<name>A0A8J7P7W1_9BACT</name>
<protein>
    <submittedName>
        <fullName evidence="4">TIGR00282 family metallophosphoesterase</fullName>
    </submittedName>
</protein>
<dbReference type="PANTHER" id="PTHR36303:SF1">
    <property type="entry name" value="2',3'-CYCLIC-NUCLEOTIDE 2'-PHOSPHODIESTERASE"/>
    <property type="match status" value="1"/>
</dbReference>
<feature type="binding site" evidence="2">
    <location>
        <position position="54"/>
    </location>
    <ligand>
        <name>Fe cation</name>
        <dbReference type="ChEBI" id="CHEBI:24875"/>
        <label>1</label>
    </ligand>
</feature>
<gene>
    <name evidence="4" type="ORF">J0M35_06155</name>
</gene>
<dbReference type="Proteomes" id="UP000664277">
    <property type="component" value="Unassembled WGS sequence"/>
</dbReference>
<dbReference type="EMBL" id="JAFLCK010000006">
    <property type="protein sequence ID" value="MBN8659926.1"/>
    <property type="molecule type" value="Genomic_DNA"/>
</dbReference>
<evidence type="ECO:0000313" key="4">
    <source>
        <dbReference type="EMBL" id="MBN8659926.1"/>
    </source>
</evidence>
<dbReference type="SUPFAM" id="SSF56300">
    <property type="entry name" value="Metallo-dependent phosphatases"/>
    <property type="match status" value="1"/>
</dbReference>
<feature type="binding site" evidence="2">
    <location>
        <position position="17"/>
    </location>
    <ligand>
        <name>Fe cation</name>
        <dbReference type="ChEBI" id="CHEBI:24875"/>
        <label>1</label>
    </ligand>
</feature>
<dbReference type="PANTHER" id="PTHR36303">
    <property type="entry name" value="2',3'-CYCLIC-NUCLEOTIDE 2'-PHOSPHODIESTERASE"/>
    <property type="match status" value="1"/>
</dbReference>
<dbReference type="GO" id="GO:0046872">
    <property type="term" value="F:metal ion binding"/>
    <property type="evidence" value="ECO:0007669"/>
    <property type="project" value="UniProtKB-KW"/>
</dbReference>
<feature type="binding site" evidence="2">
    <location>
        <position position="193"/>
    </location>
    <ligand>
        <name>Fe cation</name>
        <dbReference type="ChEBI" id="CHEBI:24875"/>
        <label>1</label>
    </ligand>
</feature>
<dbReference type="GO" id="GO:0004113">
    <property type="term" value="F:2',3'-cyclic-nucleotide 3'-phosphodiesterase activity"/>
    <property type="evidence" value="ECO:0007669"/>
    <property type="project" value="TreeGrafter"/>
</dbReference>
<evidence type="ECO:0000259" key="3">
    <source>
        <dbReference type="SMART" id="SM00854"/>
    </source>
</evidence>
<dbReference type="CDD" id="cd07382">
    <property type="entry name" value="MPP_DR1281"/>
    <property type="match status" value="1"/>
</dbReference>
<dbReference type="SMART" id="SM00854">
    <property type="entry name" value="PGA_cap"/>
    <property type="match status" value="1"/>
</dbReference>
<feature type="binding site" evidence="2">
    <location>
        <position position="54"/>
    </location>
    <ligand>
        <name>Fe cation</name>
        <dbReference type="ChEBI" id="CHEBI:24875"/>
        <label>2</label>
    </ligand>
</feature>
<feature type="binding site" evidence="2">
    <location>
        <position position="82"/>
    </location>
    <ligand>
        <name>Fe cation</name>
        <dbReference type="ChEBI" id="CHEBI:24875"/>
        <label>2</label>
    </ligand>
</feature>
<dbReference type="InterPro" id="IPR005235">
    <property type="entry name" value="YmdB-like"/>
</dbReference>
<accession>A0A8J7P7W1</accession>
<dbReference type="NCBIfam" id="TIGR00282">
    <property type="entry name" value="TIGR00282 family metallophosphoesterase"/>
    <property type="match status" value="1"/>
</dbReference>
<dbReference type="InterPro" id="IPR019079">
    <property type="entry name" value="Capsule_synth_CapA"/>
</dbReference>
<reference evidence="4" key="1">
    <citation type="submission" date="2021-02" db="EMBL/GenBank/DDBJ databases">
        <title>Genome-Resolved Metagenomics of a Microbial Community Performing Photosynthetic Biological Nutrient Removal.</title>
        <authorList>
            <person name="Mcdaniel E.A."/>
        </authorList>
    </citation>
    <scope>NUCLEOTIDE SEQUENCE</scope>
    <source>
        <strain evidence="4">UWPOB_OBS1</strain>
    </source>
</reference>
<organism evidence="4 5">
    <name type="scientific">Candidatus Obscuribacter phosphatis</name>
    <dbReference type="NCBI Taxonomy" id="1906157"/>
    <lineage>
        <taxon>Bacteria</taxon>
        <taxon>Bacillati</taxon>
        <taxon>Candidatus Melainabacteria</taxon>
        <taxon>Candidatus Obscuribacterales</taxon>
        <taxon>Candidatus Obscuribacteraceae</taxon>
        <taxon>Candidatus Obscuribacter</taxon>
    </lineage>
</organism>
<feature type="binding site" evidence="2">
    <location>
        <position position="166"/>
    </location>
    <ligand>
        <name>Fe cation</name>
        <dbReference type="ChEBI" id="CHEBI:24875"/>
        <label>2</label>
    </ligand>
</feature>
<comment type="caution">
    <text evidence="4">The sequence shown here is derived from an EMBL/GenBank/DDBJ whole genome shotgun (WGS) entry which is preliminary data.</text>
</comment>
<evidence type="ECO:0000256" key="1">
    <source>
        <dbReference type="PIRSR" id="PIRSR004789-50"/>
    </source>
</evidence>
<dbReference type="InterPro" id="IPR029052">
    <property type="entry name" value="Metallo-depent_PP-like"/>
</dbReference>
<dbReference type="PIRSF" id="PIRSF004789">
    <property type="entry name" value="DR1281"/>
    <property type="match status" value="1"/>
</dbReference>
<feature type="binding site" evidence="2">
    <location>
        <position position="191"/>
    </location>
    <ligand>
        <name>Fe cation</name>
        <dbReference type="ChEBI" id="CHEBI:24875"/>
        <label>2</label>
    </ligand>
</feature>
<keyword evidence="2" id="KW-0479">Metal-binding</keyword>
<sequence>MSELQSSSSVSILFLGDVIGKPGRLVVRNLLASLKDEAARGERLLPDLVVANVENSSHGFGVSRDNVTEFKEMGVDVLSGGNHTFDRKDVFDFIDTETTMLRPANYPEGTPGRGFTVVEKNGLKFAVINLMGRIFMEPLQSPFAVVDSILEKLKEQAPDVILVDVHAEATAEKMALGWYLDGRVSAVVGSHTHVQTADERLLHKGTAYISDAGACGPRDGVIGMALDGVFRRMVKQLPSRFEIAEGPATACGVLIEVERKTGRALSIERVRFEGDS</sequence>
<dbReference type="Pfam" id="PF13277">
    <property type="entry name" value="YmdB"/>
    <property type="match status" value="1"/>
</dbReference>
<feature type="active site" description="Proton donor" evidence="1">
    <location>
        <position position="83"/>
    </location>
</feature>
<evidence type="ECO:0000256" key="2">
    <source>
        <dbReference type="PIRSR" id="PIRSR004789-51"/>
    </source>
</evidence>
<proteinExistence type="predicted"/>
<dbReference type="AlphaFoldDB" id="A0A8J7P7W1"/>
<evidence type="ECO:0000313" key="5">
    <source>
        <dbReference type="Proteomes" id="UP000664277"/>
    </source>
</evidence>
<dbReference type="Gene3D" id="3.60.21.10">
    <property type="match status" value="1"/>
</dbReference>
<feature type="binding site" evidence="2">
    <location>
        <position position="55"/>
    </location>
    <ligand>
        <name>Fe cation</name>
        <dbReference type="ChEBI" id="CHEBI:24875"/>
        <label>1</label>
    </ligand>
</feature>